<reference evidence="1 2" key="1">
    <citation type="journal article" date="2022" name="DNA Res.">
        <title>Chromosomal-level genome assembly of the orchid tree Bauhinia variegata (Leguminosae; Cercidoideae) supports the allotetraploid origin hypothesis of Bauhinia.</title>
        <authorList>
            <person name="Zhong Y."/>
            <person name="Chen Y."/>
            <person name="Zheng D."/>
            <person name="Pang J."/>
            <person name="Liu Y."/>
            <person name="Luo S."/>
            <person name="Meng S."/>
            <person name="Qian L."/>
            <person name="Wei D."/>
            <person name="Dai S."/>
            <person name="Zhou R."/>
        </authorList>
    </citation>
    <scope>NUCLEOTIDE SEQUENCE [LARGE SCALE GENOMIC DNA]</scope>
    <source>
        <strain evidence="1">BV-YZ2020</strain>
    </source>
</reference>
<organism evidence="1 2">
    <name type="scientific">Bauhinia variegata</name>
    <name type="common">Purple orchid tree</name>
    <name type="synonym">Phanera variegata</name>
    <dbReference type="NCBI Taxonomy" id="167791"/>
    <lineage>
        <taxon>Eukaryota</taxon>
        <taxon>Viridiplantae</taxon>
        <taxon>Streptophyta</taxon>
        <taxon>Embryophyta</taxon>
        <taxon>Tracheophyta</taxon>
        <taxon>Spermatophyta</taxon>
        <taxon>Magnoliopsida</taxon>
        <taxon>eudicotyledons</taxon>
        <taxon>Gunneridae</taxon>
        <taxon>Pentapetalae</taxon>
        <taxon>rosids</taxon>
        <taxon>fabids</taxon>
        <taxon>Fabales</taxon>
        <taxon>Fabaceae</taxon>
        <taxon>Cercidoideae</taxon>
        <taxon>Cercideae</taxon>
        <taxon>Bauhiniinae</taxon>
        <taxon>Bauhinia</taxon>
    </lineage>
</organism>
<accession>A0ACB9KGN5</accession>
<dbReference type="EMBL" id="CM039439">
    <property type="protein sequence ID" value="KAI4296341.1"/>
    <property type="molecule type" value="Genomic_DNA"/>
</dbReference>
<keyword evidence="2" id="KW-1185">Reference proteome</keyword>
<name>A0ACB9KGN5_BAUVA</name>
<proteinExistence type="predicted"/>
<sequence>MCLFLAFAAVTAVHGHGTRVGFYSKTCPKAETIVRSTVESHLKFDVTLAAALLRIHFHDCFVHGCDGSILIDGPDTEKTYFINRSLRGFEVIEDARTKLEATCPGVVSCADIVALAARDSVVFSGGSSWKVPTGRRDGLVSKVSETILPQVSDSVDKQKQMFIEKGLSTKDLVTLVGAHTIGTTTCRLFSNRLYNFTGNGTSDPSIDPAILPKLRSVCPQNGDGTKRLAMDYGSQTKFDTHFFANLRRGRGILLSDQVLWADASTKTYVERFLGKRGLPGLNFNKEFAKAMVKMSNIGVKTRAEGEIRKKCSAFNSK</sequence>
<evidence type="ECO:0000313" key="2">
    <source>
        <dbReference type="Proteomes" id="UP000828941"/>
    </source>
</evidence>
<gene>
    <name evidence="1" type="ORF">L6164_036307</name>
</gene>
<dbReference type="Proteomes" id="UP000828941">
    <property type="component" value="Chromosome 14"/>
</dbReference>
<protein>
    <submittedName>
        <fullName evidence="1">Uncharacterized protein</fullName>
    </submittedName>
</protein>
<comment type="caution">
    <text evidence="1">The sequence shown here is derived from an EMBL/GenBank/DDBJ whole genome shotgun (WGS) entry which is preliminary data.</text>
</comment>
<evidence type="ECO:0000313" key="1">
    <source>
        <dbReference type="EMBL" id="KAI4296341.1"/>
    </source>
</evidence>